<dbReference type="InterPro" id="IPR011047">
    <property type="entry name" value="Quinoprotein_ADH-like_sf"/>
</dbReference>
<comment type="subunit">
    <text evidence="4">Part of the Bam complex.</text>
</comment>
<dbReference type="HAMAP" id="MF_00923">
    <property type="entry name" value="OM_assembly_BamB"/>
    <property type="match status" value="1"/>
</dbReference>
<feature type="domain" description="Pyrrolo-quinoline quinone repeat" evidence="6">
    <location>
        <begin position="80"/>
        <end position="312"/>
    </location>
</feature>
<sequence length="389" mass="42021">MNKFRTIAVCLLLVFVAACGGKSKKTDFFGPDEKPKKPKVETSTSLQRNWSRTVGHRIKPGDAVLSPASLGAYVYAAATNGRVEKIDIESGKVAWAYYDKKETITAGVGVGGGLVLFGTSEGFVYALNQSDGALAWKTQLDSEVLSSPVIDGSLVVARTGDGKVYGLSAFDGSRKWTISRQLPKLTLRGDSRPVVTQGVVFAGFSDGLLAALQAETGRALWDFPISFPRGTNDIERLSDIDTNPLHVGNFIYVSSYQEVTHALNIQEKRIEWSADVSSYHSMAYDAAYLYIVDKSGVVHQIDRTSGNKVWSQSALRLFPVTAPVSVGPYVVVSEGDGGLYILSKQDGRLLGKHALGAKTIIGEPVVDSDTFFVLDSDGKLQSLSILNRK</sequence>
<dbReference type="AlphaFoldDB" id="A0A918RT47"/>
<dbReference type="GO" id="GO:0009279">
    <property type="term" value="C:cell outer membrane"/>
    <property type="evidence" value="ECO:0007669"/>
    <property type="project" value="UniProtKB-SubCell"/>
</dbReference>
<evidence type="ECO:0000256" key="2">
    <source>
        <dbReference type="ARBA" id="ARBA00023136"/>
    </source>
</evidence>
<accession>A0A918RT47</accession>
<name>A0A918RT47_9GAMM</name>
<evidence type="ECO:0000256" key="3">
    <source>
        <dbReference type="ARBA" id="ARBA00023237"/>
    </source>
</evidence>
<dbReference type="InterPro" id="IPR002372">
    <property type="entry name" value="PQQ_rpt_dom"/>
</dbReference>
<evidence type="ECO:0000256" key="1">
    <source>
        <dbReference type="ARBA" id="ARBA00022729"/>
    </source>
</evidence>
<evidence type="ECO:0000256" key="4">
    <source>
        <dbReference type="HAMAP-Rule" id="MF_00923"/>
    </source>
</evidence>
<dbReference type="InterPro" id="IPR015943">
    <property type="entry name" value="WD40/YVTN_repeat-like_dom_sf"/>
</dbReference>
<evidence type="ECO:0000259" key="6">
    <source>
        <dbReference type="Pfam" id="PF13360"/>
    </source>
</evidence>
<feature type="signal peptide" evidence="5">
    <location>
        <begin position="1"/>
        <end position="20"/>
    </location>
</feature>
<dbReference type="GO" id="GO:0051205">
    <property type="term" value="P:protein insertion into membrane"/>
    <property type="evidence" value="ECO:0007669"/>
    <property type="project" value="UniProtKB-UniRule"/>
</dbReference>
<evidence type="ECO:0000256" key="5">
    <source>
        <dbReference type="SAM" id="SignalP"/>
    </source>
</evidence>
<comment type="subcellular location">
    <subcellularLocation>
        <location evidence="4">Cell outer membrane</location>
        <topology evidence="4">Lipid-anchor</topology>
    </subcellularLocation>
</comment>
<gene>
    <name evidence="4 7" type="primary">bamB</name>
    <name evidence="7" type="ORF">GCM10008090_18970</name>
</gene>
<feature type="chain" id="PRO_5037619195" description="Outer membrane protein assembly factor BamB" evidence="5">
    <location>
        <begin position="21"/>
        <end position="389"/>
    </location>
</feature>
<reference evidence="7" key="1">
    <citation type="journal article" date="2014" name="Int. J. Syst. Evol. Microbiol.">
        <title>Complete genome sequence of Corynebacterium casei LMG S-19264T (=DSM 44701T), isolated from a smear-ripened cheese.</title>
        <authorList>
            <consortium name="US DOE Joint Genome Institute (JGI-PGF)"/>
            <person name="Walter F."/>
            <person name="Albersmeier A."/>
            <person name="Kalinowski J."/>
            <person name="Ruckert C."/>
        </authorList>
    </citation>
    <scope>NUCLEOTIDE SEQUENCE</scope>
    <source>
        <strain evidence="7">KCTC 12711</strain>
    </source>
</reference>
<keyword evidence="4" id="KW-0449">Lipoprotein</keyword>
<dbReference type="InterPro" id="IPR017687">
    <property type="entry name" value="BamB"/>
</dbReference>
<dbReference type="RefSeq" id="WP_189400164.1">
    <property type="nucleotide sequence ID" value="NZ_BMXA01000002.1"/>
</dbReference>
<dbReference type="Proteomes" id="UP000614811">
    <property type="component" value="Unassembled WGS sequence"/>
</dbReference>
<evidence type="ECO:0000313" key="8">
    <source>
        <dbReference type="Proteomes" id="UP000614811"/>
    </source>
</evidence>
<dbReference type="SMART" id="SM00564">
    <property type="entry name" value="PQQ"/>
    <property type="match status" value="7"/>
</dbReference>
<dbReference type="PROSITE" id="PS51257">
    <property type="entry name" value="PROKAR_LIPOPROTEIN"/>
    <property type="match status" value="1"/>
</dbReference>
<comment type="similarity">
    <text evidence="4">Belongs to the BamB family.</text>
</comment>
<dbReference type="EMBL" id="BMXA01000002">
    <property type="protein sequence ID" value="GHA09219.1"/>
    <property type="molecule type" value="Genomic_DNA"/>
</dbReference>
<dbReference type="PANTHER" id="PTHR34512:SF30">
    <property type="entry name" value="OUTER MEMBRANE PROTEIN ASSEMBLY FACTOR BAMB"/>
    <property type="match status" value="1"/>
</dbReference>
<dbReference type="PANTHER" id="PTHR34512">
    <property type="entry name" value="CELL SURFACE PROTEIN"/>
    <property type="match status" value="1"/>
</dbReference>
<comment type="caution">
    <text evidence="7">The sequence shown here is derived from an EMBL/GenBank/DDBJ whole genome shotgun (WGS) entry which is preliminary data.</text>
</comment>
<dbReference type="SUPFAM" id="SSF50998">
    <property type="entry name" value="Quinoprotein alcohol dehydrogenase-like"/>
    <property type="match status" value="1"/>
</dbReference>
<organism evidence="7 8">
    <name type="scientific">Arenicella chitinivorans</name>
    <dbReference type="NCBI Taxonomy" id="1329800"/>
    <lineage>
        <taxon>Bacteria</taxon>
        <taxon>Pseudomonadati</taxon>
        <taxon>Pseudomonadota</taxon>
        <taxon>Gammaproteobacteria</taxon>
        <taxon>Arenicellales</taxon>
        <taxon>Arenicellaceae</taxon>
        <taxon>Arenicella</taxon>
    </lineage>
</organism>
<comment type="function">
    <text evidence="4">Part of the outer membrane protein assembly complex, which is involved in assembly and insertion of beta-barrel proteins into the outer membrane.</text>
</comment>
<keyword evidence="3 4" id="KW-0998">Cell outer membrane</keyword>
<keyword evidence="2 4" id="KW-0472">Membrane</keyword>
<dbReference type="Gene3D" id="2.130.10.10">
    <property type="entry name" value="YVTN repeat-like/Quinoprotein amine dehydrogenase"/>
    <property type="match status" value="1"/>
</dbReference>
<keyword evidence="1 4" id="KW-0732">Signal</keyword>
<evidence type="ECO:0000313" key="7">
    <source>
        <dbReference type="EMBL" id="GHA09219.1"/>
    </source>
</evidence>
<proteinExistence type="inferred from homology"/>
<reference evidence="7" key="2">
    <citation type="submission" date="2020-09" db="EMBL/GenBank/DDBJ databases">
        <authorList>
            <person name="Sun Q."/>
            <person name="Kim S."/>
        </authorList>
    </citation>
    <scope>NUCLEOTIDE SEQUENCE</scope>
    <source>
        <strain evidence="7">KCTC 12711</strain>
    </source>
</reference>
<dbReference type="InterPro" id="IPR018391">
    <property type="entry name" value="PQQ_b-propeller_rpt"/>
</dbReference>
<dbReference type="NCBIfam" id="TIGR03300">
    <property type="entry name" value="assembly_YfgL"/>
    <property type="match status" value="1"/>
</dbReference>
<keyword evidence="4" id="KW-0564">Palmitate</keyword>
<protein>
    <recommendedName>
        <fullName evidence="4">Outer membrane protein assembly factor BamB</fullName>
    </recommendedName>
</protein>
<dbReference type="Pfam" id="PF13360">
    <property type="entry name" value="PQQ_2"/>
    <property type="match status" value="1"/>
</dbReference>
<keyword evidence="8" id="KW-1185">Reference proteome</keyword>
<dbReference type="GO" id="GO:0043165">
    <property type="term" value="P:Gram-negative-bacterium-type cell outer membrane assembly"/>
    <property type="evidence" value="ECO:0007669"/>
    <property type="project" value="UniProtKB-UniRule"/>
</dbReference>